<name>A0A074MEG1_ERYLO</name>
<dbReference type="EMBL" id="JMIW01000003">
    <property type="protein sequence ID" value="KEO90258.1"/>
    <property type="molecule type" value="Genomic_DNA"/>
</dbReference>
<evidence type="ECO:0000313" key="3">
    <source>
        <dbReference type="Proteomes" id="UP000027647"/>
    </source>
</evidence>
<dbReference type="Proteomes" id="UP000027647">
    <property type="component" value="Unassembled WGS sequence"/>
</dbReference>
<dbReference type="eggNOG" id="ENOG502ZT49">
    <property type="taxonomic scope" value="Bacteria"/>
</dbReference>
<evidence type="ECO:0000259" key="1">
    <source>
        <dbReference type="Pfam" id="PF12728"/>
    </source>
</evidence>
<keyword evidence="3" id="KW-1185">Reference proteome</keyword>
<dbReference type="AlphaFoldDB" id="A0A074MEG1"/>
<gene>
    <name evidence="2" type="ORF">EH31_09210</name>
</gene>
<comment type="caution">
    <text evidence="2">The sequence shown here is derived from an EMBL/GenBank/DDBJ whole genome shotgun (WGS) entry which is preliminary data.</text>
</comment>
<dbReference type="STRING" id="1044.EH31_09210"/>
<proteinExistence type="predicted"/>
<accession>A0A074MEG1</accession>
<organism evidence="2 3">
    <name type="scientific">Erythrobacter longus</name>
    <dbReference type="NCBI Taxonomy" id="1044"/>
    <lineage>
        <taxon>Bacteria</taxon>
        <taxon>Pseudomonadati</taxon>
        <taxon>Pseudomonadota</taxon>
        <taxon>Alphaproteobacteria</taxon>
        <taxon>Sphingomonadales</taxon>
        <taxon>Erythrobacteraceae</taxon>
        <taxon>Erythrobacter/Porphyrobacter group</taxon>
        <taxon>Erythrobacter</taxon>
    </lineage>
</organism>
<dbReference type="Pfam" id="PF12728">
    <property type="entry name" value="HTH_17"/>
    <property type="match status" value="1"/>
</dbReference>
<reference evidence="2 3" key="1">
    <citation type="submission" date="2014-04" db="EMBL/GenBank/DDBJ databases">
        <title>A comprehensive comparison of genomes of Erythrobacter spp. strains.</title>
        <authorList>
            <person name="Zheng Q."/>
        </authorList>
    </citation>
    <scope>NUCLEOTIDE SEQUENCE [LARGE SCALE GENOMIC DNA]</scope>
    <source>
        <strain evidence="2 3">DSM 6997</strain>
    </source>
</reference>
<feature type="domain" description="Helix-turn-helix" evidence="1">
    <location>
        <begin position="13"/>
        <end position="60"/>
    </location>
</feature>
<evidence type="ECO:0000313" key="2">
    <source>
        <dbReference type="EMBL" id="KEO90258.1"/>
    </source>
</evidence>
<dbReference type="InterPro" id="IPR041657">
    <property type="entry name" value="HTH_17"/>
</dbReference>
<protein>
    <recommendedName>
        <fullName evidence="1">Helix-turn-helix domain-containing protein</fullName>
    </recommendedName>
</protein>
<dbReference type="OrthoDB" id="7226381at2"/>
<sequence>MTNTSPNLEPLAYSVADACRVSSIGRTRLYQLIGEGRLEAKKIGKRTLIPAASLRALIEGEA</sequence>
<dbReference type="RefSeq" id="WP_034959720.1">
    <property type="nucleotide sequence ID" value="NZ_JMIW01000003.1"/>
</dbReference>